<evidence type="ECO:0000259" key="3">
    <source>
        <dbReference type="Pfam" id="PF17129"/>
    </source>
</evidence>
<evidence type="ECO:0000313" key="6">
    <source>
        <dbReference type="Proteomes" id="UP000290092"/>
    </source>
</evidence>
<proteinExistence type="predicted"/>
<feature type="domain" description="Metallo-carboxypeptidase C-terminal" evidence="3">
    <location>
        <begin position="341"/>
        <end position="433"/>
    </location>
</feature>
<name>A0AAX2AGC4_9BACT</name>
<dbReference type="KEGG" id="amyt:AMYT_2705"/>
<dbReference type="AlphaFoldDB" id="A0AAX2AGC4"/>
<evidence type="ECO:0000256" key="1">
    <source>
        <dbReference type="SAM" id="Phobius"/>
    </source>
</evidence>
<reference evidence="5 6" key="1">
    <citation type="submission" date="2017-09" db="EMBL/GenBank/DDBJ databases">
        <title>Genomics of the genus Arcobacter.</title>
        <authorList>
            <person name="Perez-Cataluna A."/>
            <person name="Figueras M.J."/>
            <person name="Salas-Masso N."/>
        </authorList>
    </citation>
    <scope>NUCLEOTIDE SEQUENCE [LARGE SCALE GENOMIC DNA]</scope>
    <source>
        <strain evidence="5 6">CECT 7386</strain>
    </source>
</reference>
<evidence type="ECO:0000259" key="4">
    <source>
        <dbReference type="Pfam" id="PF17130"/>
    </source>
</evidence>
<comment type="caution">
    <text evidence="5">The sequence shown here is derived from an EMBL/GenBank/DDBJ whole genome shotgun (WGS) entry which is preliminary data.</text>
</comment>
<evidence type="ECO:0000313" key="5">
    <source>
        <dbReference type="EMBL" id="RXK13738.1"/>
    </source>
</evidence>
<dbReference type="InterPro" id="IPR033398">
    <property type="entry name" value="Beta-barrel_M99"/>
</dbReference>
<keyword evidence="1" id="KW-0472">Membrane</keyword>
<dbReference type="EMBL" id="NXID01000057">
    <property type="protein sequence ID" value="RXK13738.1"/>
    <property type="molecule type" value="Genomic_DNA"/>
</dbReference>
<dbReference type="Proteomes" id="UP000290092">
    <property type="component" value="Unassembled WGS sequence"/>
</dbReference>
<organism evidence="5 6">
    <name type="scientific">Malaciobacter mytili LMG 24559</name>
    <dbReference type="NCBI Taxonomy" id="1032238"/>
    <lineage>
        <taxon>Bacteria</taxon>
        <taxon>Pseudomonadati</taxon>
        <taxon>Campylobacterota</taxon>
        <taxon>Epsilonproteobacteria</taxon>
        <taxon>Campylobacterales</taxon>
        <taxon>Arcobacteraceae</taxon>
        <taxon>Malaciobacter</taxon>
    </lineage>
</organism>
<protein>
    <submittedName>
        <fullName evidence="5">Deacylase</fullName>
    </submittedName>
</protein>
<dbReference type="SUPFAM" id="SSF53187">
    <property type="entry name" value="Zn-dependent exopeptidases"/>
    <property type="match status" value="1"/>
</dbReference>
<dbReference type="RefSeq" id="WP_114843048.1">
    <property type="nucleotide sequence ID" value="NZ_CP031219.1"/>
</dbReference>
<evidence type="ECO:0000259" key="2">
    <source>
        <dbReference type="Pfam" id="PF17033"/>
    </source>
</evidence>
<accession>A0AAX2AGC4</accession>
<dbReference type="Pfam" id="PF17129">
    <property type="entry name" value="Peptidase_M99_C"/>
    <property type="match status" value="1"/>
</dbReference>
<dbReference type="Gene3D" id="3.40.630.10">
    <property type="entry name" value="Zn peptidases"/>
    <property type="match status" value="1"/>
</dbReference>
<keyword evidence="6" id="KW-1185">Reference proteome</keyword>
<dbReference type="InterPro" id="IPR031489">
    <property type="entry name" value="Peptidase_M99"/>
</dbReference>
<dbReference type="Pfam" id="PF17033">
    <property type="entry name" value="Peptidase_M99"/>
    <property type="match status" value="1"/>
</dbReference>
<feature type="transmembrane region" description="Helical" evidence="1">
    <location>
        <begin position="6"/>
        <end position="24"/>
    </location>
</feature>
<keyword evidence="1" id="KW-0812">Transmembrane</keyword>
<dbReference type="Pfam" id="PF17130">
    <property type="entry name" value="Peptidase_M99_m"/>
    <property type="match status" value="1"/>
</dbReference>
<feature type="domain" description="D,L-carboxypeptidase peptidase" evidence="2">
    <location>
        <begin position="29"/>
        <end position="267"/>
    </location>
</feature>
<keyword evidence="1" id="KW-1133">Transmembrane helix</keyword>
<gene>
    <name evidence="5" type="ORF">CP985_13120</name>
</gene>
<sequence>MNLGILKLFSFIFFIFSISLFANIQNFDLIKKGETDNNTLLIVGGIQGDEPGGFMAASLIATHYEINKGSVWVIPNLNFYSIIKRGRGAFGDMNRKFASISSQDPDYNTIQRIKEYMSNDKVKLILNLHDGSGFYRKKHIDSIHSPHKWGQSSIIDQSYLNIEKYGNLEEISSQVCEYINNKLIRQRDYYSVKNTKTRLGDKEMEKTLTYYAINIGKAAFGNEASKELPLHERTYYHLLAIEKYMQIMNIDYKRKFELTPIVLKDVIDNDISISFYDDKIKLPLREIRNSLNYFPIKKDGSIEFVGSNPLMTVIKDGNLYNIHYGNRRVSRLSPDYFEINHELKNVDINIDGEIKEIEMGSLIYVKDDFLVKPKEDIRVNVIGYVNKSQKNEAGLKISKTNILKRYSIDKKGKIYRVEFYKDEKFAGMVLVKFIDDLSIVSNSEKDTTKKL</sequence>
<dbReference type="InterPro" id="IPR033397">
    <property type="entry name" value="Metallo_peptidase_C"/>
</dbReference>
<feature type="domain" description="Carboxypeptidase M99 beta-barrel" evidence="4">
    <location>
        <begin position="279"/>
        <end position="338"/>
    </location>
</feature>